<dbReference type="EMBL" id="JBBJCI010000363">
    <property type="protein sequence ID" value="KAK7233197.1"/>
    <property type="molecule type" value="Genomic_DNA"/>
</dbReference>
<gene>
    <name evidence="3" type="ORF">SO694_00038129</name>
</gene>
<reference evidence="3 4" key="1">
    <citation type="submission" date="2024-03" db="EMBL/GenBank/DDBJ databases">
        <title>Aureococcus anophagefferens CCMP1851 and Kratosvirus quantuckense: Draft genome of a second virus-susceptible host strain in the model system.</title>
        <authorList>
            <person name="Chase E."/>
            <person name="Truchon A.R."/>
            <person name="Schepens W."/>
            <person name="Wilhelm S.W."/>
        </authorList>
    </citation>
    <scope>NUCLEOTIDE SEQUENCE [LARGE SCALE GENOMIC DNA]</scope>
    <source>
        <strain evidence="3 4">CCMP1851</strain>
    </source>
</reference>
<feature type="transmembrane region" description="Helical" evidence="2">
    <location>
        <begin position="149"/>
        <end position="172"/>
    </location>
</feature>
<dbReference type="InterPro" id="IPR028994">
    <property type="entry name" value="Integrin_alpha_N"/>
</dbReference>
<protein>
    <submittedName>
        <fullName evidence="3">Zc3h12a-like ribonuclease</fullName>
    </submittedName>
</protein>
<evidence type="ECO:0000256" key="2">
    <source>
        <dbReference type="SAM" id="Phobius"/>
    </source>
</evidence>
<evidence type="ECO:0000313" key="4">
    <source>
        <dbReference type="Proteomes" id="UP001363151"/>
    </source>
</evidence>
<keyword evidence="2" id="KW-0812">Transmembrane</keyword>
<accession>A0ABR1FLV2</accession>
<dbReference type="SUPFAM" id="SSF69318">
    <property type="entry name" value="Integrin alpha N-terminal domain"/>
    <property type="match status" value="1"/>
</dbReference>
<proteinExistence type="predicted"/>
<keyword evidence="2" id="KW-1133">Transmembrane helix</keyword>
<dbReference type="Proteomes" id="UP001363151">
    <property type="component" value="Unassembled WGS sequence"/>
</dbReference>
<sequence length="295" mass="30230">MSVPTFEETRDHVLRSMEVERAAASPPGVHVVIDGMNVALGNVPSYETDAAGDPRRGARGLQLAAARAAGGRRGRAAAADARAGGADGGRRARPADRAGAALFGRATDVPRLVSEVAAAAAPGALTTPVGDDAERLVVPRQAVGRRSMAALYFGALRTVAALFIASLLWGAAAAAGGAFCVLEKAPYCWGNWKVLASSSSTLLSGLTTKAAGEYGGKVAFGDVDGDGIDELVLVSDSSMIVYAHDASTTASPTPRPTTPRPTTSRPTACLPSTLYLTFSGRSYLNGRTVAGFDAR</sequence>
<evidence type="ECO:0000256" key="1">
    <source>
        <dbReference type="SAM" id="MobiDB-lite"/>
    </source>
</evidence>
<name>A0ABR1FLV2_AURAN</name>
<organism evidence="3 4">
    <name type="scientific">Aureococcus anophagefferens</name>
    <name type="common">Harmful bloom alga</name>
    <dbReference type="NCBI Taxonomy" id="44056"/>
    <lineage>
        <taxon>Eukaryota</taxon>
        <taxon>Sar</taxon>
        <taxon>Stramenopiles</taxon>
        <taxon>Ochrophyta</taxon>
        <taxon>Pelagophyceae</taxon>
        <taxon>Pelagomonadales</taxon>
        <taxon>Pelagomonadaceae</taxon>
        <taxon>Aureococcus</taxon>
    </lineage>
</organism>
<evidence type="ECO:0000313" key="3">
    <source>
        <dbReference type="EMBL" id="KAK7233197.1"/>
    </source>
</evidence>
<feature type="region of interest" description="Disordered" evidence="1">
    <location>
        <begin position="245"/>
        <end position="266"/>
    </location>
</feature>
<keyword evidence="4" id="KW-1185">Reference proteome</keyword>
<comment type="caution">
    <text evidence="3">The sequence shown here is derived from an EMBL/GenBank/DDBJ whole genome shotgun (WGS) entry which is preliminary data.</text>
</comment>
<keyword evidence="2" id="KW-0472">Membrane</keyword>